<dbReference type="Pfam" id="PF00630">
    <property type="entry name" value="Filamin"/>
    <property type="match status" value="1"/>
</dbReference>
<feature type="repeat" description="Filamin" evidence="1">
    <location>
        <begin position="1"/>
        <end position="56"/>
    </location>
</feature>
<evidence type="ECO:0000313" key="3">
    <source>
        <dbReference type="Proteomes" id="UP001431209"/>
    </source>
</evidence>
<accession>A0AAW2Z678</accession>
<dbReference type="Gene3D" id="2.60.40.10">
    <property type="entry name" value="Immunoglobulins"/>
    <property type="match status" value="1"/>
</dbReference>
<protein>
    <submittedName>
        <fullName evidence="2">Uncharacterized protein</fullName>
    </submittedName>
</protein>
<feature type="non-terminal residue" evidence="2">
    <location>
        <position position="136"/>
    </location>
</feature>
<evidence type="ECO:0000256" key="1">
    <source>
        <dbReference type="PROSITE-ProRule" id="PRU00087"/>
    </source>
</evidence>
<dbReference type="EMBL" id="JAOPGA020001073">
    <property type="protein sequence ID" value="KAL0484834.1"/>
    <property type="molecule type" value="Genomic_DNA"/>
</dbReference>
<evidence type="ECO:0000313" key="2">
    <source>
        <dbReference type="EMBL" id="KAL0484834.1"/>
    </source>
</evidence>
<dbReference type="InterPro" id="IPR017868">
    <property type="entry name" value="Filamin/ABP280_repeat-like"/>
</dbReference>
<reference evidence="2 3" key="1">
    <citation type="submission" date="2024-03" db="EMBL/GenBank/DDBJ databases">
        <title>The Acrasis kona genome and developmental transcriptomes reveal deep origins of eukaryotic multicellular pathways.</title>
        <authorList>
            <person name="Sheikh S."/>
            <person name="Fu C.-J."/>
            <person name="Brown M.W."/>
            <person name="Baldauf S.L."/>
        </authorList>
    </citation>
    <scope>NUCLEOTIDE SEQUENCE [LARGE SCALE GENOMIC DNA]</scope>
    <source>
        <strain evidence="2 3">ATCC MYA-3509</strain>
    </source>
</reference>
<gene>
    <name evidence="2" type="ORF">AKO1_003625</name>
</gene>
<proteinExistence type="predicted"/>
<comment type="caution">
    <text evidence="2">The sequence shown here is derived from an EMBL/GenBank/DDBJ whole genome shotgun (WGS) entry which is preliminary data.</text>
</comment>
<keyword evidence="3" id="KW-1185">Reference proteome</keyword>
<dbReference type="InterPro" id="IPR013783">
    <property type="entry name" value="Ig-like_fold"/>
</dbReference>
<organism evidence="2 3">
    <name type="scientific">Acrasis kona</name>
    <dbReference type="NCBI Taxonomy" id="1008807"/>
    <lineage>
        <taxon>Eukaryota</taxon>
        <taxon>Discoba</taxon>
        <taxon>Heterolobosea</taxon>
        <taxon>Tetramitia</taxon>
        <taxon>Eutetramitia</taxon>
        <taxon>Acrasidae</taxon>
        <taxon>Acrasis</taxon>
    </lineage>
</organism>
<dbReference type="SUPFAM" id="SSF81296">
    <property type="entry name" value="E set domains"/>
    <property type="match status" value="1"/>
</dbReference>
<dbReference type="PROSITE" id="PS50194">
    <property type="entry name" value="FILAMIN_REPEAT"/>
    <property type="match status" value="1"/>
</dbReference>
<dbReference type="AlphaFoldDB" id="A0AAW2Z678"/>
<name>A0AAW2Z678_9EUKA</name>
<dbReference type="InterPro" id="IPR014756">
    <property type="entry name" value="Ig_E-set"/>
</dbReference>
<dbReference type="Proteomes" id="UP001431209">
    <property type="component" value="Unassembled WGS sequence"/>
</dbReference>
<sequence length="136" mass="14781">MNVGGDSYQVHIRNQEGQTLANHVMIDNNDGTYQVQYTPTKATNHIIQVTLDSKPVSIQDTYLVPVTISPTISGAHSKSHGPGVEPWGLFTNMPTEFTIVGVDNEGNRMTSGDATADFVINLLDGKNDELVLDHDS</sequence>